<keyword evidence="3" id="KW-1185">Reference proteome</keyword>
<accession>A0ABP8PYW0</accession>
<keyword evidence="1" id="KW-0732">Signal</keyword>
<comment type="caution">
    <text evidence="2">The sequence shown here is derived from an EMBL/GenBank/DDBJ whole genome shotgun (WGS) entry which is preliminary data.</text>
</comment>
<feature type="chain" id="PRO_5047201747" description="Lipoprotein" evidence="1">
    <location>
        <begin position="23"/>
        <end position="79"/>
    </location>
</feature>
<organism evidence="2 3">
    <name type="scientific">Pseudaeromonas paramecii</name>
    <dbReference type="NCBI Taxonomy" id="2138166"/>
    <lineage>
        <taxon>Bacteria</taxon>
        <taxon>Pseudomonadati</taxon>
        <taxon>Pseudomonadota</taxon>
        <taxon>Gammaproteobacteria</taxon>
        <taxon>Aeromonadales</taxon>
        <taxon>Aeromonadaceae</taxon>
        <taxon>Pseudaeromonas</taxon>
    </lineage>
</organism>
<dbReference type="PROSITE" id="PS51257">
    <property type="entry name" value="PROKAR_LIPOPROTEIN"/>
    <property type="match status" value="1"/>
</dbReference>
<dbReference type="RefSeq" id="WP_345009982.1">
    <property type="nucleotide sequence ID" value="NZ_BAABFC010000003.1"/>
</dbReference>
<evidence type="ECO:0008006" key="4">
    <source>
        <dbReference type="Google" id="ProtNLM"/>
    </source>
</evidence>
<reference evidence="3" key="1">
    <citation type="journal article" date="2019" name="Int. J. Syst. Evol. Microbiol.">
        <title>The Global Catalogue of Microorganisms (GCM) 10K type strain sequencing project: providing services to taxonomists for standard genome sequencing and annotation.</title>
        <authorList>
            <consortium name="The Broad Institute Genomics Platform"/>
            <consortium name="The Broad Institute Genome Sequencing Center for Infectious Disease"/>
            <person name="Wu L."/>
            <person name="Ma J."/>
        </authorList>
    </citation>
    <scope>NUCLEOTIDE SEQUENCE [LARGE SCALE GENOMIC DNA]</scope>
    <source>
        <strain evidence="3">JCM 32226</strain>
    </source>
</reference>
<dbReference type="Proteomes" id="UP001501321">
    <property type="component" value="Unassembled WGS sequence"/>
</dbReference>
<name>A0ABP8PYW0_9GAMM</name>
<sequence>MSKRSWLLMLPLALLLGCQSDTQPTETKVGADRDAHGCIPSAGYLWCELQQQCVRPWELTKTDDDLTPEQNFEAQCQPH</sequence>
<gene>
    <name evidence="2" type="ORF">GCM10023095_06370</name>
</gene>
<protein>
    <recommendedName>
        <fullName evidence="4">Lipoprotein</fullName>
    </recommendedName>
</protein>
<feature type="signal peptide" evidence="1">
    <location>
        <begin position="1"/>
        <end position="22"/>
    </location>
</feature>
<proteinExistence type="predicted"/>
<evidence type="ECO:0000256" key="1">
    <source>
        <dbReference type="SAM" id="SignalP"/>
    </source>
</evidence>
<evidence type="ECO:0000313" key="2">
    <source>
        <dbReference type="EMBL" id="GAA4494565.1"/>
    </source>
</evidence>
<dbReference type="EMBL" id="BAABFC010000003">
    <property type="protein sequence ID" value="GAA4494565.1"/>
    <property type="molecule type" value="Genomic_DNA"/>
</dbReference>
<evidence type="ECO:0000313" key="3">
    <source>
        <dbReference type="Proteomes" id="UP001501321"/>
    </source>
</evidence>